<dbReference type="AlphaFoldDB" id="A0A2V3U613"/>
<gene>
    <name evidence="2" type="ORF">C7450_106445</name>
</gene>
<dbReference type="Proteomes" id="UP000248021">
    <property type="component" value="Unassembled WGS sequence"/>
</dbReference>
<dbReference type="PANTHER" id="PTHR33383:SF1">
    <property type="entry name" value="MEMBRANE PROTEIN INSERTION EFFICIENCY FACTOR-RELATED"/>
    <property type="match status" value="1"/>
</dbReference>
<protein>
    <recommendedName>
        <fullName evidence="1">Putative membrane protein insertion efficiency factor</fullName>
    </recommendedName>
</protein>
<comment type="function">
    <text evidence="1">Could be involved in insertion of integral membrane proteins into the membrane.</text>
</comment>
<proteinExistence type="inferred from homology"/>
<comment type="similarity">
    <text evidence="1">Belongs to the UPF0161 family.</text>
</comment>
<evidence type="ECO:0000256" key="1">
    <source>
        <dbReference type="HAMAP-Rule" id="MF_00386"/>
    </source>
</evidence>
<reference evidence="2 3" key="1">
    <citation type="submission" date="2018-05" db="EMBL/GenBank/DDBJ databases">
        <title>Genomic Encyclopedia of Type Strains, Phase IV (KMG-IV): sequencing the most valuable type-strain genomes for metagenomic binning, comparative biology and taxonomic classification.</title>
        <authorList>
            <person name="Goeker M."/>
        </authorList>
    </citation>
    <scope>NUCLEOTIDE SEQUENCE [LARGE SCALE GENOMIC DNA]</scope>
    <source>
        <strain evidence="2 3">DSM 6462</strain>
    </source>
</reference>
<dbReference type="OrthoDB" id="9801753at2"/>
<keyword evidence="1" id="KW-0472">Membrane</keyword>
<keyword evidence="1" id="KW-1003">Cell membrane</keyword>
<name>A0A2V3U613_9HYPH</name>
<dbReference type="SMART" id="SM01234">
    <property type="entry name" value="Haemolytic"/>
    <property type="match status" value="1"/>
</dbReference>
<evidence type="ECO:0000313" key="2">
    <source>
        <dbReference type="EMBL" id="PXW58263.1"/>
    </source>
</evidence>
<evidence type="ECO:0000313" key="3">
    <source>
        <dbReference type="Proteomes" id="UP000248021"/>
    </source>
</evidence>
<comment type="caution">
    <text evidence="2">The sequence shown here is derived from an EMBL/GenBank/DDBJ whole genome shotgun (WGS) entry which is preliminary data.</text>
</comment>
<dbReference type="EMBL" id="QJJK01000006">
    <property type="protein sequence ID" value="PXW58263.1"/>
    <property type="molecule type" value="Genomic_DNA"/>
</dbReference>
<dbReference type="GO" id="GO:0005886">
    <property type="term" value="C:plasma membrane"/>
    <property type="evidence" value="ECO:0007669"/>
    <property type="project" value="UniProtKB-SubCell"/>
</dbReference>
<dbReference type="NCBIfam" id="TIGR00278">
    <property type="entry name" value="membrane protein insertion efficiency factor YidD"/>
    <property type="match status" value="1"/>
</dbReference>
<dbReference type="PANTHER" id="PTHR33383">
    <property type="entry name" value="MEMBRANE PROTEIN INSERTION EFFICIENCY FACTOR-RELATED"/>
    <property type="match status" value="1"/>
</dbReference>
<accession>A0A2V3U613</accession>
<keyword evidence="3" id="KW-1185">Reference proteome</keyword>
<comment type="subcellular location">
    <subcellularLocation>
        <location evidence="1">Cell membrane</location>
        <topology evidence="1">Peripheral membrane protein</topology>
        <orientation evidence="1">Cytoplasmic side</orientation>
    </subcellularLocation>
</comment>
<dbReference type="HAMAP" id="MF_00386">
    <property type="entry name" value="UPF0161_YidD"/>
    <property type="match status" value="1"/>
</dbReference>
<dbReference type="InterPro" id="IPR002696">
    <property type="entry name" value="Membr_insert_effic_factor_YidD"/>
</dbReference>
<organism evidence="2 3">
    <name type="scientific">Chelatococcus asaccharovorans</name>
    <dbReference type="NCBI Taxonomy" id="28210"/>
    <lineage>
        <taxon>Bacteria</taxon>
        <taxon>Pseudomonadati</taxon>
        <taxon>Pseudomonadota</taxon>
        <taxon>Alphaproteobacteria</taxon>
        <taxon>Hyphomicrobiales</taxon>
        <taxon>Chelatococcaceae</taxon>
        <taxon>Chelatococcus</taxon>
    </lineage>
</organism>
<dbReference type="RefSeq" id="WP_110375539.1">
    <property type="nucleotide sequence ID" value="NZ_JAHBRY010000001.1"/>
</dbReference>
<sequence>MRKHPGVVIAHLLIRTYQLTLSSLIGRTCRHLPTCSSYMDEAIDRHGVWAGGWMGTARLCRCTPWGTSGLDVVPEQLPFGSTWYKPWRYGRWRGVNAPQFICEAVDPEDREAKTSP</sequence>
<dbReference type="Pfam" id="PF01809">
    <property type="entry name" value="YidD"/>
    <property type="match status" value="1"/>
</dbReference>